<evidence type="ECO:0000256" key="6">
    <source>
        <dbReference type="ARBA" id="ARBA00023136"/>
    </source>
</evidence>
<evidence type="ECO:0000256" key="4">
    <source>
        <dbReference type="ARBA" id="ARBA00022692"/>
    </source>
</evidence>
<comment type="subcellular location">
    <subcellularLocation>
        <location evidence="1">Cell membrane</location>
        <topology evidence="1">Multi-pass membrane protein</topology>
    </subcellularLocation>
    <subcellularLocation>
        <location evidence="7">Membrane</location>
        <topology evidence="7">Multi-pass membrane protein</topology>
    </subcellularLocation>
</comment>
<feature type="transmembrane region" description="Helical" evidence="8">
    <location>
        <begin position="475"/>
        <end position="496"/>
    </location>
</feature>
<dbReference type="EMBL" id="JAKJPO010000003">
    <property type="protein sequence ID" value="MCF7221357.1"/>
    <property type="molecule type" value="Genomic_DNA"/>
</dbReference>
<feature type="domain" description="NADH:quinone oxidoreductase/Mrp antiporter transmembrane" evidence="9">
    <location>
        <begin position="140"/>
        <end position="442"/>
    </location>
</feature>
<dbReference type="InterPro" id="IPR003918">
    <property type="entry name" value="NADH_UbQ_OxRdtase"/>
</dbReference>
<comment type="caution">
    <text evidence="10">The sequence shown here is derived from an EMBL/GenBank/DDBJ whole genome shotgun (WGS) entry which is preliminary data.</text>
</comment>
<feature type="transmembrane region" description="Helical" evidence="8">
    <location>
        <begin position="94"/>
        <end position="113"/>
    </location>
</feature>
<feature type="transmembrane region" description="Helical" evidence="8">
    <location>
        <begin position="391"/>
        <end position="407"/>
    </location>
</feature>
<feature type="transmembrane region" description="Helical" evidence="8">
    <location>
        <begin position="254"/>
        <end position="277"/>
    </location>
</feature>
<proteinExistence type="inferred from homology"/>
<dbReference type="RefSeq" id="WP_237053795.1">
    <property type="nucleotide sequence ID" value="NZ_JAKJPO010000003.1"/>
</dbReference>
<feature type="transmembrane region" description="Helical" evidence="8">
    <location>
        <begin position="120"/>
        <end position="137"/>
    </location>
</feature>
<keyword evidence="4 7" id="KW-0812">Transmembrane</keyword>
<dbReference type="Proteomes" id="UP001430796">
    <property type="component" value="Unassembled WGS sequence"/>
</dbReference>
<evidence type="ECO:0000256" key="7">
    <source>
        <dbReference type="RuleBase" id="RU000320"/>
    </source>
</evidence>
<evidence type="ECO:0000313" key="11">
    <source>
        <dbReference type="Proteomes" id="UP001430796"/>
    </source>
</evidence>
<comment type="similarity">
    <text evidence="2">Belongs to the CPA3 antiporters (TC 2.A.63) subunit D family.</text>
</comment>
<keyword evidence="6 8" id="KW-0472">Membrane</keyword>
<evidence type="ECO:0000259" key="9">
    <source>
        <dbReference type="Pfam" id="PF00361"/>
    </source>
</evidence>
<evidence type="ECO:0000256" key="8">
    <source>
        <dbReference type="SAM" id="Phobius"/>
    </source>
</evidence>
<gene>
    <name evidence="10" type="ORF">L3V18_06070</name>
</gene>
<protein>
    <submittedName>
        <fullName evidence="10">Monovalent cation/H+ antiporter subunit D</fullName>
    </submittedName>
</protein>
<feature type="transmembrane region" description="Helical" evidence="8">
    <location>
        <begin position="352"/>
        <end position="370"/>
    </location>
</feature>
<evidence type="ECO:0000256" key="2">
    <source>
        <dbReference type="ARBA" id="ARBA00005346"/>
    </source>
</evidence>
<feature type="transmembrane region" description="Helical" evidence="8">
    <location>
        <begin position="173"/>
        <end position="197"/>
    </location>
</feature>
<feature type="transmembrane region" description="Helical" evidence="8">
    <location>
        <begin position="297"/>
        <end position="315"/>
    </location>
</feature>
<keyword evidence="11" id="KW-1185">Reference proteome</keyword>
<sequence>MIAAVEAPVALTSLGAHLPVLPILLPLLFGAVLLLVERRGIALQRTISWLGVATLTAVAAALLLAADTGTISLYLVGDWPARLGIALVADRTSALLVLTTTLLAGACLLYACAGWDRRAIHFHALFQLQLTGLNGAFLTGDLFNLFVFFEVMLIASYGLLLSGGRGPRMRAGLHYVVLNITASTLFLIALGLLYGVLGSLNMAELALRTSQAGAADLALVRAASGILLVVFCTKAALVPLYLWLPNAYSRAPAVVAALFAVMTKVGVYAVLRVYTLVFGDLAAGGEAAALAGWAWEWLLPAGLLTLVLATLGALASKSLRMLVAFLVIASAATLFVAISLGTAAAISAGLYYLVHSTFVAGALFLVVDLIRRQRGAVGDNLDVAGPLRHNALLGLLFGTAAISVSGMPPLSGFLGKVMLLDAVPADAVAWTWSVVLVTSLLTVVALARTASQTFWRAQPWPQTTPLPAPPSRIQVAAAALLLVYGIGMTVLGGPIMRYTDAAAAQLLAPADYVRAAHGATPQLREPSP</sequence>
<dbReference type="PANTHER" id="PTHR42703">
    <property type="entry name" value="NADH DEHYDROGENASE"/>
    <property type="match status" value="1"/>
</dbReference>
<reference evidence="10 11" key="3">
    <citation type="submission" date="2022-01" db="EMBL/GenBank/DDBJ databases">
        <authorList>
            <person name="Zhou L.Y."/>
        </authorList>
    </citation>
    <scope>NUCLEOTIDE SEQUENCE [LARGE SCALE GENOMIC DNA]</scope>
    <source>
        <strain evidence="10 11">TLK-CK17</strain>
    </source>
</reference>
<feature type="transmembrane region" description="Helical" evidence="8">
    <location>
        <begin position="322"/>
        <end position="346"/>
    </location>
</feature>
<reference evidence="10 11" key="1">
    <citation type="submission" date="2022-01" db="EMBL/GenBank/DDBJ databases">
        <title>Lysobacter chinensis sp. nov., a bacterium isolated from cow dung compost.</title>
        <authorList>
            <person name="Liu Y."/>
        </authorList>
    </citation>
    <scope>NUCLEOTIDE SEQUENCE [LARGE SCALE GENOMIC DNA]</scope>
    <source>
        <strain evidence="10 11">TLK-CK17</strain>
    </source>
</reference>
<feature type="transmembrane region" description="Helical" evidence="8">
    <location>
        <begin position="48"/>
        <end position="74"/>
    </location>
</feature>
<feature type="transmembrane region" description="Helical" evidence="8">
    <location>
        <begin position="427"/>
        <end position="447"/>
    </location>
</feature>
<evidence type="ECO:0000313" key="10">
    <source>
        <dbReference type="EMBL" id="MCF7221357.1"/>
    </source>
</evidence>
<feature type="transmembrane region" description="Helical" evidence="8">
    <location>
        <begin position="143"/>
        <end position="161"/>
    </location>
</feature>
<organism evidence="10 11">
    <name type="scientific">Marilutibacter chinensis</name>
    <dbReference type="NCBI Taxonomy" id="2912247"/>
    <lineage>
        <taxon>Bacteria</taxon>
        <taxon>Pseudomonadati</taxon>
        <taxon>Pseudomonadota</taxon>
        <taxon>Gammaproteobacteria</taxon>
        <taxon>Lysobacterales</taxon>
        <taxon>Lysobacteraceae</taxon>
        <taxon>Marilutibacter</taxon>
    </lineage>
</organism>
<evidence type="ECO:0000256" key="5">
    <source>
        <dbReference type="ARBA" id="ARBA00022989"/>
    </source>
</evidence>
<dbReference type="NCBIfam" id="NF009309">
    <property type="entry name" value="PRK12666.1"/>
    <property type="match status" value="1"/>
</dbReference>
<accession>A0ABS9HT78</accession>
<dbReference type="PRINTS" id="PR01437">
    <property type="entry name" value="NUOXDRDTASE4"/>
</dbReference>
<keyword evidence="5 8" id="KW-1133">Transmembrane helix</keyword>
<dbReference type="InterPro" id="IPR001750">
    <property type="entry name" value="ND/Mrp_TM"/>
</dbReference>
<dbReference type="Pfam" id="PF00361">
    <property type="entry name" value="Proton_antipo_M"/>
    <property type="match status" value="1"/>
</dbReference>
<dbReference type="PANTHER" id="PTHR42703:SF1">
    <property type="entry name" value="NA(+)_H(+) ANTIPORTER SUBUNIT D1"/>
    <property type="match status" value="1"/>
</dbReference>
<evidence type="ECO:0000256" key="1">
    <source>
        <dbReference type="ARBA" id="ARBA00004651"/>
    </source>
</evidence>
<dbReference type="InterPro" id="IPR050586">
    <property type="entry name" value="CPA3_Na-H_Antiporter_D"/>
</dbReference>
<feature type="transmembrane region" description="Helical" evidence="8">
    <location>
        <begin position="217"/>
        <end position="242"/>
    </location>
</feature>
<name>A0ABS9HT78_9GAMM</name>
<evidence type="ECO:0000256" key="3">
    <source>
        <dbReference type="ARBA" id="ARBA00022475"/>
    </source>
</evidence>
<reference evidence="11" key="2">
    <citation type="submission" date="2022-01" db="EMBL/GenBank/DDBJ databases">
        <title>Lysobacter chinensis sp. nov., a bacterium isolated from cow dung compost.</title>
        <authorList>
            <person name="Zhou L.Y."/>
        </authorList>
    </citation>
    <scope>NUCLEOTIDE SEQUENCE [LARGE SCALE GENOMIC DNA]</scope>
    <source>
        <strain evidence="11">TLK-CK17</strain>
    </source>
</reference>
<feature type="transmembrane region" description="Helical" evidence="8">
    <location>
        <begin position="16"/>
        <end position="36"/>
    </location>
</feature>
<keyword evidence="3" id="KW-1003">Cell membrane</keyword>